<evidence type="ECO:0000256" key="3">
    <source>
        <dbReference type="ARBA" id="ARBA00023136"/>
    </source>
</evidence>
<dbReference type="PANTHER" id="PTHR23546:SF1">
    <property type="entry name" value="MEMBRANE PROTEIN"/>
    <property type="match status" value="1"/>
</dbReference>
<feature type="transmembrane region" description="Helical" evidence="4">
    <location>
        <begin position="290"/>
        <end position="312"/>
    </location>
</feature>
<reference evidence="6" key="2">
    <citation type="submission" date="2022-09" db="EMBL/GenBank/DDBJ databases">
        <title>Intensive care unit water sources are persistently colonized with multi-drug resistant bacteria and are the site of extensive horizontal gene transfer of antibiotic resistance genes.</title>
        <authorList>
            <person name="Diorio-Toth L."/>
        </authorList>
    </citation>
    <scope>NUCLEOTIDE SEQUENCE</scope>
    <source>
        <strain evidence="6">GD04065</strain>
    </source>
</reference>
<evidence type="ECO:0000256" key="2">
    <source>
        <dbReference type="ARBA" id="ARBA00022989"/>
    </source>
</evidence>
<gene>
    <name evidence="7" type="ORF">DI542_08280</name>
    <name evidence="6" type="ORF">N7566_07405</name>
    <name evidence="8" type="ORF">QBJ73_14575</name>
</gene>
<evidence type="ECO:0000256" key="1">
    <source>
        <dbReference type="ARBA" id="ARBA00022692"/>
    </source>
</evidence>
<feature type="transmembrane region" description="Helical" evidence="4">
    <location>
        <begin position="258"/>
        <end position="278"/>
    </location>
</feature>
<feature type="domain" description="Major facilitator superfamily (MFS) profile" evidence="5">
    <location>
        <begin position="4"/>
        <end position="402"/>
    </location>
</feature>
<dbReference type="RefSeq" id="WP_010326617.1">
    <property type="nucleotide sequence ID" value="NZ_CANMLB010000004.1"/>
</dbReference>
<dbReference type="AlphaFoldDB" id="A0A239RV04"/>
<feature type="transmembrane region" description="Helical" evidence="4">
    <location>
        <begin position="377"/>
        <end position="395"/>
    </location>
</feature>
<feature type="transmembrane region" description="Helical" evidence="4">
    <location>
        <begin position="318"/>
        <end position="336"/>
    </location>
</feature>
<organism evidence="7 9">
    <name type="scientific">Acinetobacter johnsonii</name>
    <dbReference type="NCBI Taxonomy" id="40214"/>
    <lineage>
        <taxon>Bacteria</taxon>
        <taxon>Pseudomonadati</taxon>
        <taxon>Pseudomonadota</taxon>
        <taxon>Gammaproteobacteria</taxon>
        <taxon>Moraxellales</taxon>
        <taxon>Moraxellaceae</taxon>
        <taxon>Acinetobacter</taxon>
    </lineage>
</organism>
<evidence type="ECO:0000313" key="9">
    <source>
        <dbReference type="Proteomes" id="UP000249282"/>
    </source>
</evidence>
<dbReference type="EMBL" id="CP121776">
    <property type="protein sequence ID" value="WMG17586.1"/>
    <property type="molecule type" value="Genomic_DNA"/>
</dbReference>
<feature type="transmembrane region" description="Helical" evidence="4">
    <location>
        <begin position="7"/>
        <end position="26"/>
    </location>
</feature>
<dbReference type="Proteomes" id="UP001157887">
    <property type="component" value="Unassembled WGS sequence"/>
</dbReference>
<dbReference type="Pfam" id="PF07690">
    <property type="entry name" value="MFS_1"/>
    <property type="match status" value="1"/>
</dbReference>
<dbReference type="SUPFAM" id="SSF103473">
    <property type="entry name" value="MFS general substrate transporter"/>
    <property type="match status" value="1"/>
</dbReference>
<sequence>MNSNNKIFIAGSLANGACFSMILPLLAPFIRQLGLTELQGGALVSAGALVMAISAIYISKQTQKISIYQLLSIGFIGMAITWGLFAAVLSYGLSYAISFAALFSLLILTRASTGFFMAMPQIALQSYVMTAFHSEQERSQNMAKFGALNSLGVVIGPLATTLLLTWSMLTPLWGAVAILTSMAAWIVLGFQGKQASQTQEWDETTAKLQDVSTEKLQWSKLGIWLLLGFSLYVAIVTLNLTAGFYIQDRFHFDTYQSAVYFSQCSLIVGIALVLMQLAISKWFKWSIKQLLWIGLVTMVLGLLLSLSAGQIWTFQAAYVFYGIAVACLIPAFTTGAAQTAPATLQTKIASLCTATQALSFVFAPLLSTGLYQWNQHLPYYFLLALMTGLMLYFSFKHIQANKDLSSVA</sequence>
<reference evidence="7 9" key="1">
    <citation type="submission" date="2017-11" db="EMBL/GenBank/DDBJ databases">
        <title>Infants hospitalized years apart are colonized by the same room-sourced microbial strains.</title>
        <authorList>
            <person name="Brooks B."/>
            <person name="Olm M.R."/>
            <person name="Firek B.A."/>
            <person name="Baker R."/>
            <person name="Thomas B.C."/>
            <person name="Morowitz M.J."/>
            <person name="Banfield J.F."/>
        </authorList>
    </citation>
    <scope>NUCLEOTIDE SEQUENCE [LARGE SCALE GENOMIC DNA]</scope>
    <source>
        <strain evidence="7">S2_003_000_R3_20</strain>
    </source>
</reference>
<dbReference type="Proteomes" id="UP001244586">
    <property type="component" value="Chromosome"/>
</dbReference>
<keyword evidence="2 4" id="KW-1133">Transmembrane helix</keyword>
<keyword evidence="3 4" id="KW-0472">Membrane</keyword>
<dbReference type="InterPro" id="IPR020846">
    <property type="entry name" value="MFS_dom"/>
</dbReference>
<proteinExistence type="predicted"/>
<reference evidence="8 10" key="3">
    <citation type="submission" date="2023-04" db="EMBL/GenBank/DDBJ databases">
        <title>Acinetobacter johnsonii isolate AYTCM encoding NDM-1, OXA-58 and PER-1.</title>
        <authorList>
            <person name="Tian C."/>
            <person name="Wang S."/>
            <person name="Fan X."/>
            <person name="Xia D."/>
        </authorList>
    </citation>
    <scope>NUCLEOTIDE SEQUENCE [LARGE SCALE GENOMIC DNA]</scope>
    <source>
        <strain evidence="8 10">AYTCM</strain>
    </source>
</reference>
<dbReference type="Gene3D" id="1.20.1250.20">
    <property type="entry name" value="MFS general substrate transporter like domains"/>
    <property type="match status" value="1"/>
</dbReference>
<feature type="transmembrane region" description="Helical" evidence="4">
    <location>
        <begin position="348"/>
        <end position="371"/>
    </location>
</feature>
<feature type="transmembrane region" description="Helical" evidence="4">
    <location>
        <begin position="99"/>
        <end position="124"/>
    </location>
</feature>
<dbReference type="InterPro" id="IPR011701">
    <property type="entry name" value="MFS"/>
</dbReference>
<dbReference type="Proteomes" id="UP000249282">
    <property type="component" value="Unassembled WGS sequence"/>
</dbReference>
<evidence type="ECO:0000313" key="10">
    <source>
        <dbReference type="Proteomes" id="UP001244586"/>
    </source>
</evidence>
<evidence type="ECO:0000259" key="5">
    <source>
        <dbReference type="PROSITE" id="PS50850"/>
    </source>
</evidence>
<feature type="transmembrane region" description="Helical" evidence="4">
    <location>
        <begin position="70"/>
        <end position="93"/>
    </location>
</feature>
<feature type="transmembrane region" description="Helical" evidence="4">
    <location>
        <begin position="38"/>
        <end position="58"/>
    </location>
</feature>
<dbReference type="EMBL" id="JAOECG010000006">
    <property type="protein sequence ID" value="MDG9786818.1"/>
    <property type="molecule type" value="Genomic_DNA"/>
</dbReference>
<keyword evidence="10" id="KW-1185">Reference proteome</keyword>
<evidence type="ECO:0000313" key="6">
    <source>
        <dbReference type="EMBL" id="MDG9786818.1"/>
    </source>
</evidence>
<dbReference type="GO" id="GO:0022857">
    <property type="term" value="F:transmembrane transporter activity"/>
    <property type="evidence" value="ECO:0007669"/>
    <property type="project" value="InterPro"/>
</dbReference>
<dbReference type="PANTHER" id="PTHR23546">
    <property type="entry name" value="TRANSPORT PROTEIN"/>
    <property type="match status" value="1"/>
</dbReference>
<protein>
    <submittedName>
        <fullName evidence="7">MFS transporter</fullName>
    </submittedName>
</protein>
<dbReference type="PROSITE" id="PS50850">
    <property type="entry name" value="MFS"/>
    <property type="match status" value="1"/>
</dbReference>
<feature type="transmembrane region" description="Helical" evidence="4">
    <location>
        <begin position="145"/>
        <end position="166"/>
    </location>
</feature>
<dbReference type="EMBL" id="QFQJ01000037">
    <property type="protein sequence ID" value="PZQ90219.1"/>
    <property type="molecule type" value="Genomic_DNA"/>
</dbReference>
<dbReference type="InterPro" id="IPR036259">
    <property type="entry name" value="MFS_trans_sf"/>
</dbReference>
<name>A0A239RV04_ACIJO</name>
<keyword evidence="1 4" id="KW-0812">Transmembrane</keyword>
<evidence type="ECO:0000313" key="8">
    <source>
        <dbReference type="EMBL" id="WMG17586.1"/>
    </source>
</evidence>
<feature type="transmembrane region" description="Helical" evidence="4">
    <location>
        <begin position="223"/>
        <end position="246"/>
    </location>
</feature>
<accession>A0A239RV04</accession>
<feature type="transmembrane region" description="Helical" evidence="4">
    <location>
        <begin position="172"/>
        <end position="190"/>
    </location>
</feature>
<evidence type="ECO:0000313" key="7">
    <source>
        <dbReference type="EMBL" id="PZQ90219.1"/>
    </source>
</evidence>
<evidence type="ECO:0000256" key="4">
    <source>
        <dbReference type="SAM" id="Phobius"/>
    </source>
</evidence>